<dbReference type="Proteomes" id="UP000440367">
    <property type="component" value="Unassembled WGS sequence"/>
</dbReference>
<dbReference type="EMBL" id="QXFY01006943">
    <property type="protein sequence ID" value="KAE9267315.1"/>
    <property type="molecule type" value="Genomic_DNA"/>
</dbReference>
<keyword evidence="1" id="KW-0732">Signal</keyword>
<protein>
    <recommendedName>
        <fullName evidence="14">Secreted protein</fullName>
    </recommendedName>
</protein>
<dbReference type="Proteomes" id="UP000460718">
    <property type="component" value="Unassembled WGS sequence"/>
</dbReference>
<dbReference type="Proteomes" id="UP000486351">
    <property type="component" value="Unassembled WGS sequence"/>
</dbReference>
<dbReference type="EMBL" id="QXGD01005180">
    <property type="protein sequence ID" value="KAE9167119.1"/>
    <property type="molecule type" value="Genomic_DNA"/>
</dbReference>
<evidence type="ECO:0000313" key="5">
    <source>
        <dbReference type="EMBL" id="KAE9167119.1"/>
    </source>
</evidence>
<dbReference type="AlphaFoldDB" id="A0A6A3PZG6"/>
<evidence type="ECO:0000313" key="9">
    <source>
        <dbReference type="Proteomes" id="UP000440367"/>
    </source>
</evidence>
<comment type="caution">
    <text evidence="4">The sequence shown here is derived from an EMBL/GenBank/DDBJ whole genome shotgun (WGS) entry which is preliminary data.</text>
</comment>
<dbReference type="EMBL" id="QXFX01008969">
    <property type="protein sequence ID" value="KAE9055087.1"/>
    <property type="molecule type" value="Genomic_DNA"/>
</dbReference>
<name>A0A6A3PZG6_9STRA</name>
<evidence type="ECO:0000313" key="7">
    <source>
        <dbReference type="EMBL" id="KAE9267315.1"/>
    </source>
</evidence>
<evidence type="ECO:0000313" key="12">
    <source>
        <dbReference type="Proteomes" id="UP000486351"/>
    </source>
</evidence>
<evidence type="ECO:0000313" key="10">
    <source>
        <dbReference type="Proteomes" id="UP000440732"/>
    </source>
</evidence>
<organism evidence="4 10">
    <name type="scientific">Phytophthora fragariae</name>
    <dbReference type="NCBI Taxonomy" id="53985"/>
    <lineage>
        <taxon>Eukaryota</taxon>
        <taxon>Sar</taxon>
        <taxon>Stramenopiles</taxon>
        <taxon>Oomycota</taxon>
        <taxon>Peronosporomycetes</taxon>
        <taxon>Peronosporales</taxon>
        <taxon>Peronosporaceae</taxon>
        <taxon>Phytophthora</taxon>
    </lineage>
</organism>
<evidence type="ECO:0000313" key="6">
    <source>
        <dbReference type="EMBL" id="KAE9263779.1"/>
    </source>
</evidence>
<dbReference type="Proteomes" id="UP000440732">
    <property type="component" value="Unassembled WGS sequence"/>
</dbReference>
<proteinExistence type="predicted"/>
<reference evidence="8 9" key="1">
    <citation type="submission" date="2018-08" db="EMBL/GenBank/DDBJ databases">
        <title>Genomic investigation of the strawberry pathogen Phytophthora fragariae indicates pathogenicity is determined by transcriptional variation in three key races.</title>
        <authorList>
            <person name="Adams T.M."/>
            <person name="Armitage A.D."/>
            <person name="Sobczyk M.K."/>
            <person name="Bates H.J."/>
            <person name="Dunwell J.M."/>
            <person name="Nellist C.F."/>
            <person name="Harrison R.J."/>
        </authorList>
    </citation>
    <scope>NUCLEOTIDE SEQUENCE [LARGE SCALE GENOMIC DNA]</scope>
    <source>
        <strain evidence="6 8">A4</strain>
        <strain evidence="5 9">BC-1</strain>
        <strain evidence="4 10">NOV-5</strain>
        <strain evidence="7 12">NOV-77</strain>
        <strain evidence="3 13">ONT-3</strain>
        <strain evidence="2 11">SCRP245</strain>
    </source>
</reference>
<dbReference type="Proteomes" id="UP000488956">
    <property type="component" value="Unassembled WGS sequence"/>
</dbReference>
<evidence type="ECO:0000313" key="2">
    <source>
        <dbReference type="EMBL" id="KAE8957677.1"/>
    </source>
</evidence>
<feature type="signal peptide" evidence="1">
    <location>
        <begin position="1"/>
        <end position="21"/>
    </location>
</feature>
<evidence type="ECO:0000313" key="3">
    <source>
        <dbReference type="EMBL" id="KAE9055087.1"/>
    </source>
</evidence>
<dbReference type="Proteomes" id="UP000437068">
    <property type="component" value="Unassembled WGS sequence"/>
</dbReference>
<evidence type="ECO:0008006" key="14">
    <source>
        <dbReference type="Google" id="ProtNLM"/>
    </source>
</evidence>
<evidence type="ECO:0000313" key="8">
    <source>
        <dbReference type="Proteomes" id="UP000437068"/>
    </source>
</evidence>
<gene>
    <name evidence="6" type="ORF">PF001_g31549</name>
    <name evidence="5" type="ORF">PF002_g30958</name>
    <name evidence="4" type="ORF">PF006_g30373</name>
    <name evidence="7" type="ORF">PF008_g31384</name>
    <name evidence="3" type="ORF">PF010_g32282</name>
    <name evidence="2" type="ORF">PF011_g31059</name>
</gene>
<dbReference type="EMBL" id="QXGA01005760">
    <property type="protein sequence ID" value="KAE9065801.1"/>
    <property type="molecule type" value="Genomic_DNA"/>
</dbReference>
<accession>A0A6A3PZG6</accession>
<dbReference type="EMBL" id="QXFW01007144">
    <property type="protein sequence ID" value="KAE8957677.1"/>
    <property type="molecule type" value="Genomic_DNA"/>
</dbReference>
<evidence type="ECO:0000313" key="4">
    <source>
        <dbReference type="EMBL" id="KAE9065801.1"/>
    </source>
</evidence>
<feature type="chain" id="PRO_5036165614" description="Secreted protein" evidence="1">
    <location>
        <begin position="22"/>
        <end position="74"/>
    </location>
</feature>
<evidence type="ECO:0000256" key="1">
    <source>
        <dbReference type="SAM" id="SignalP"/>
    </source>
</evidence>
<dbReference type="EMBL" id="QXGE01007212">
    <property type="protein sequence ID" value="KAE9263779.1"/>
    <property type="molecule type" value="Genomic_DNA"/>
</dbReference>
<evidence type="ECO:0000313" key="13">
    <source>
        <dbReference type="Proteomes" id="UP000488956"/>
    </source>
</evidence>
<evidence type="ECO:0000313" key="11">
    <source>
        <dbReference type="Proteomes" id="UP000460718"/>
    </source>
</evidence>
<sequence>MPCTRPKAFWILACGMDTVMATESHSKPNAISRVDQSVNFFSFIARGPSTAVIAKRMALSHAWRRSPMSCSTNT</sequence>